<reference evidence="1" key="1">
    <citation type="submission" date="2021-06" db="EMBL/GenBank/DDBJ databases">
        <authorList>
            <person name="Kallberg Y."/>
            <person name="Tangrot J."/>
            <person name="Rosling A."/>
        </authorList>
    </citation>
    <scope>NUCLEOTIDE SEQUENCE</scope>
    <source>
        <strain evidence="1">87-6 pot B 2015</strain>
    </source>
</reference>
<comment type="caution">
    <text evidence="1">The sequence shown here is derived from an EMBL/GenBank/DDBJ whole genome shotgun (WGS) entry which is preliminary data.</text>
</comment>
<dbReference type="AlphaFoldDB" id="A0A9N9B5Q0"/>
<protein>
    <submittedName>
        <fullName evidence="1">6366_t:CDS:1</fullName>
    </submittedName>
</protein>
<evidence type="ECO:0000313" key="2">
    <source>
        <dbReference type="Proteomes" id="UP000789375"/>
    </source>
</evidence>
<gene>
    <name evidence="1" type="ORF">FMOSSE_LOCUS6733</name>
</gene>
<dbReference type="Proteomes" id="UP000789375">
    <property type="component" value="Unassembled WGS sequence"/>
</dbReference>
<accession>A0A9N9B5Q0</accession>
<proteinExistence type="predicted"/>
<sequence length="298" mass="33731">MIIKTSSSSPSLTSSYSLNSSYFSPLNLIENPDKYYEVGKWQAFVREDESMTEINSIDIKNVKKNSTNDDVFDDGIELTYQTFQYKSGSSTLKTSLAVNPAASAVLHDDLLLNLNRMNGDDLQHKNYFSLPTPTTTTPLAPISIPATPSSSTVSLLASSPGSDIQFDRDNSNVWKIFLFSYARGNFNPLIIPKKPTKLNLHRRNKNVSHYRKMSIHTSPLNTECNLDDTNHSLTEALLKSDNEIEKNNDKTITPDNVKDIISDKDFDNNEWRNSNAQHMEEYSFNEHDTNIRNFFVKG</sequence>
<dbReference type="EMBL" id="CAJVPP010001450">
    <property type="protein sequence ID" value="CAG8556387.1"/>
    <property type="molecule type" value="Genomic_DNA"/>
</dbReference>
<organism evidence="1 2">
    <name type="scientific">Funneliformis mosseae</name>
    <name type="common">Endomycorrhizal fungus</name>
    <name type="synonym">Glomus mosseae</name>
    <dbReference type="NCBI Taxonomy" id="27381"/>
    <lineage>
        <taxon>Eukaryota</taxon>
        <taxon>Fungi</taxon>
        <taxon>Fungi incertae sedis</taxon>
        <taxon>Mucoromycota</taxon>
        <taxon>Glomeromycotina</taxon>
        <taxon>Glomeromycetes</taxon>
        <taxon>Glomerales</taxon>
        <taxon>Glomeraceae</taxon>
        <taxon>Funneliformis</taxon>
    </lineage>
</organism>
<name>A0A9N9B5Q0_FUNMO</name>
<evidence type="ECO:0000313" key="1">
    <source>
        <dbReference type="EMBL" id="CAG8556387.1"/>
    </source>
</evidence>
<keyword evidence="2" id="KW-1185">Reference proteome</keyword>